<evidence type="ECO:0000256" key="4">
    <source>
        <dbReference type="PIRSR" id="PIRSR000137-2"/>
    </source>
</evidence>
<evidence type="ECO:0000256" key="2">
    <source>
        <dbReference type="ARBA" id="ARBA00023180"/>
    </source>
</evidence>
<dbReference type="Pfam" id="PF00732">
    <property type="entry name" value="GMC_oxred_N"/>
    <property type="match status" value="1"/>
</dbReference>
<dbReference type="InterPro" id="IPR036188">
    <property type="entry name" value="FAD/NAD-bd_sf"/>
</dbReference>
<comment type="cofactor">
    <cofactor evidence="4">
        <name>FAD</name>
        <dbReference type="ChEBI" id="CHEBI:57692"/>
    </cofactor>
</comment>
<evidence type="ECO:0000256" key="3">
    <source>
        <dbReference type="PIRSR" id="PIRSR000137-1"/>
    </source>
</evidence>
<feature type="active site" description="Proton acceptor" evidence="3">
    <location>
        <position position="431"/>
    </location>
</feature>
<evidence type="ECO:0000259" key="5">
    <source>
        <dbReference type="Pfam" id="PF00732"/>
    </source>
</evidence>
<dbReference type="Pfam" id="PF05199">
    <property type="entry name" value="GMC_oxred_C"/>
    <property type="match status" value="1"/>
</dbReference>
<keyword evidence="4" id="KW-0285">Flavoprotein</keyword>
<feature type="domain" description="Glucose-methanol-choline oxidoreductase N-terminal" evidence="5">
    <location>
        <begin position="1"/>
        <end position="169"/>
    </location>
</feature>
<dbReference type="GO" id="GO:0016614">
    <property type="term" value="F:oxidoreductase activity, acting on CH-OH group of donors"/>
    <property type="evidence" value="ECO:0007669"/>
    <property type="project" value="InterPro"/>
</dbReference>
<dbReference type="EMBL" id="JAWDJX010000014">
    <property type="protein sequence ID" value="KAK3053889.1"/>
    <property type="molecule type" value="Genomic_DNA"/>
</dbReference>
<comment type="similarity">
    <text evidence="1">Belongs to the GMC oxidoreductase family.</text>
</comment>
<evidence type="ECO:0000259" key="6">
    <source>
        <dbReference type="Pfam" id="PF05199"/>
    </source>
</evidence>
<gene>
    <name evidence="7" type="ORF">LTR09_005169</name>
</gene>
<dbReference type="SUPFAM" id="SSF51905">
    <property type="entry name" value="FAD/NAD(P)-binding domain"/>
    <property type="match status" value="1"/>
</dbReference>
<organism evidence="7 8">
    <name type="scientific">Extremus antarcticus</name>
    <dbReference type="NCBI Taxonomy" id="702011"/>
    <lineage>
        <taxon>Eukaryota</taxon>
        <taxon>Fungi</taxon>
        <taxon>Dikarya</taxon>
        <taxon>Ascomycota</taxon>
        <taxon>Pezizomycotina</taxon>
        <taxon>Dothideomycetes</taxon>
        <taxon>Dothideomycetidae</taxon>
        <taxon>Mycosphaerellales</taxon>
        <taxon>Extremaceae</taxon>
        <taxon>Extremus</taxon>
    </lineage>
</organism>
<keyword evidence="8" id="KW-1185">Reference proteome</keyword>
<evidence type="ECO:0008006" key="9">
    <source>
        <dbReference type="Google" id="ProtNLM"/>
    </source>
</evidence>
<feature type="active site" description="Proton donor" evidence="3">
    <location>
        <position position="387"/>
    </location>
</feature>
<accession>A0AAJ0G9Y8</accession>
<evidence type="ECO:0000313" key="8">
    <source>
        <dbReference type="Proteomes" id="UP001271007"/>
    </source>
</evidence>
<keyword evidence="4" id="KW-0274">FAD</keyword>
<dbReference type="InterPro" id="IPR012132">
    <property type="entry name" value="GMC_OxRdtase"/>
</dbReference>
<name>A0AAJ0G9Y8_9PEZI</name>
<comment type="caution">
    <text evidence="7">The sequence shown here is derived from an EMBL/GenBank/DDBJ whole genome shotgun (WGS) entry which is preliminary data.</text>
</comment>
<dbReference type="Proteomes" id="UP001271007">
    <property type="component" value="Unassembled WGS sequence"/>
</dbReference>
<feature type="binding site" evidence="4">
    <location>
        <begin position="432"/>
        <end position="433"/>
    </location>
    <ligand>
        <name>FAD</name>
        <dbReference type="ChEBI" id="CHEBI:57692"/>
    </ligand>
</feature>
<feature type="domain" description="Glucose-methanol-choline oxidoreductase C-terminal" evidence="6">
    <location>
        <begin position="305"/>
        <end position="440"/>
    </location>
</feature>
<proteinExistence type="inferred from homology"/>
<keyword evidence="2" id="KW-0325">Glycoprotein</keyword>
<dbReference type="Gene3D" id="3.50.50.60">
    <property type="entry name" value="FAD/NAD(P)-binding domain"/>
    <property type="match status" value="2"/>
</dbReference>
<dbReference type="SUPFAM" id="SSF54373">
    <property type="entry name" value="FAD-linked reductases, C-terminal domain"/>
    <property type="match status" value="1"/>
</dbReference>
<protein>
    <recommendedName>
        <fullName evidence="9">Choline dehydrogenase</fullName>
    </recommendedName>
</protein>
<evidence type="ECO:0000256" key="1">
    <source>
        <dbReference type="ARBA" id="ARBA00010790"/>
    </source>
</evidence>
<dbReference type="PANTHER" id="PTHR11552:SF138">
    <property type="entry name" value="DEHYDROGENASE PKFF-RELATED"/>
    <property type="match status" value="1"/>
</dbReference>
<dbReference type="PANTHER" id="PTHR11552">
    <property type="entry name" value="GLUCOSE-METHANOL-CHOLINE GMC OXIDOREDUCTASE"/>
    <property type="match status" value="1"/>
</dbReference>
<dbReference type="GO" id="GO:0050660">
    <property type="term" value="F:flavin adenine dinucleotide binding"/>
    <property type="evidence" value="ECO:0007669"/>
    <property type="project" value="InterPro"/>
</dbReference>
<sequence>MIYNRGTIGSYQAWADQVGDDSWTFDNLLPYFSRGIKFSPPNTKLRAANASVPAEANPDAFNATGGPLQVSYPNFAQVFASYIDGAMRESGIPEQQGFSSGSLLGRQHAPLTISYPEQERSSSEVSYLRAALRSGRDNLKVHTHTLAKRVLFDDGKTATGVQVESSAYGNANVYTLTAQEYNITVLVHRPGVGTDMQDHLDFGPVWYTNLEDGVGADSDPATRGPIEEEYRVNRTGQLTNAGVDYIGWETLPEPYRSSLSKNAIEDLAQFPADWPELEYEITGASLAGTDPSKRYGTIITIPVSPLSRGWVNITSADTNDLPLVNPNQLSHPTDRELAVQAFKRARSFFDTQAMKPILIKEYMPGANVTSDEQILDYIMASSYQNWHASCTCRMGKVSDPLAVVNSRAQVIGVKGLRVVDASSFRLLPPGHPQSTVYVMAEKIAEHIMATA</sequence>
<reference evidence="7" key="1">
    <citation type="submission" date="2023-04" db="EMBL/GenBank/DDBJ databases">
        <title>Black Yeasts Isolated from many extreme environments.</title>
        <authorList>
            <person name="Coleine C."/>
            <person name="Stajich J.E."/>
            <person name="Selbmann L."/>
        </authorList>
    </citation>
    <scope>NUCLEOTIDE SEQUENCE</scope>
    <source>
        <strain evidence="7">CCFEE 5312</strain>
    </source>
</reference>
<dbReference type="Gene3D" id="3.30.560.10">
    <property type="entry name" value="Glucose Oxidase, domain 3"/>
    <property type="match status" value="1"/>
</dbReference>
<dbReference type="AlphaFoldDB" id="A0AAJ0G9Y8"/>
<evidence type="ECO:0000313" key="7">
    <source>
        <dbReference type="EMBL" id="KAK3053889.1"/>
    </source>
</evidence>
<feature type="binding site" evidence="4">
    <location>
        <begin position="386"/>
        <end position="387"/>
    </location>
    <ligand>
        <name>FAD</name>
        <dbReference type="ChEBI" id="CHEBI:57692"/>
    </ligand>
</feature>
<dbReference type="InterPro" id="IPR007867">
    <property type="entry name" value="GMC_OxRtase_C"/>
</dbReference>
<dbReference type="GO" id="GO:0044550">
    <property type="term" value="P:secondary metabolite biosynthetic process"/>
    <property type="evidence" value="ECO:0007669"/>
    <property type="project" value="TreeGrafter"/>
</dbReference>
<dbReference type="PIRSF" id="PIRSF000137">
    <property type="entry name" value="Alcohol_oxidase"/>
    <property type="match status" value="1"/>
</dbReference>
<dbReference type="InterPro" id="IPR000172">
    <property type="entry name" value="GMC_OxRdtase_N"/>
</dbReference>